<dbReference type="STRING" id="452.Lspi_0045"/>
<gene>
    <name evidence="3" type="ORF">Lspi_0045</name>
</gene>
<reference evidence="3 4" key="1">
    <citation type="submission" date="2015-11" db="EMBL/GenBank/DDBJ databases">
        <title>Genomic analysis of 38 Legionella species identifies large and diverse effector repertoires.</title>
        <authorList>
            <person name="Burstein D."/>
            <person name="Amaro F."/>
            <person name="Zusman T."/>
            <person name="Lifshitz Z."/>
            <person name="Cohen O."/>
            <person name="Gilbert J.A."/>
            <person name="Pupko T."/>
            <person name="Shuman H.A."/>
            <person name="Segal G."/>
        </authorList>
    </citation>
    <scope>NUCLEOTIDE SEQUENCE [LARGE SCALE GENOMIC DNA]</scope>
    <source>
        <strain evidence="3 4">Mt.St.Helens-9</strain>
    </source>
</reference>
<comment type="caution">
    <text evidence="3">The sequence shown here is derived from an EMBL/GenBank/DDBJ whole genome shotgun (WGS) entry which is preliminary data.</text>
</comment>
<dbReference type="SUPFAM" id="SSF52172">
    <property type="entry name" value="CheY-like"/>
    <property type="match status" value="1"/>
</dbReference>
<dbReference type="OrthoDB" id="5650835at2"/>
<feature type="modified residue" description="4-aspartylphosphate" evidence="1">
    <location>
        <position position="53"/>
    </location>
</feature>
<dbReference type="CDD" id="cd00156">
    <property type="entry name" value="REC"/>
    <property type="match status" value="1"/>
</dbReference>
<keyword evidence="3" id="KW-0808">Transferase</keyword>
<protein>
    <submittedName>
        <fullName evidence="3">Two component sensor and regulator histidine kinase response regulator</fullName>
    </submittedName>
</protein>
<dbReference type="PROSITE" id="PS50110">
    <property type="entry name" value="RESPONSE_REGULATORY"/>
    <property type="match status" value="1"/>
</dbReference>
<keyword evidence="3" id="KW-0418">Kinase</keyword>
<feature type="domain" description="Response regulatory" evidence="2">
    <location>
        <begin position="2"/>
        <end position="129"/>
    </location>
</feature>
<evidence type="ECO:0000313" key="3">
    <source>
        <dbReference type="EMBL" id="KTD66282.1"/>
    </source>
</evidence>
<organism evidence="3 4">
    <name type="scientific">Legionella spiritensis</name>
    <dbReference type="NCBI Taxonomy" id="452"/>
    <lineage>
        <taxon>Bacteria</taxon>
        <taxon>Pseudomonadati</taxon>
        <taxon>Pseudomonadota</taxon>
        <taxon>Gammaproteobacteria</taxon>
        <taxon>Legionellales</taxon>
        <taxon>Legionellaceae</taxon>
        <taxon>Legionella</taxon>
    </lineage>
</organism>
<dbReference type="AlphaFoldDB" id="A0A0W0ZBD5"/>
<dbReference type="PATRIC" id="fig|452.5.peg.50"/>
<keyword evidence="4" id="KW-1185">Reference proteome</keyword>
<dbReference type="InterPro" id="IPR001789">
    <property type="entry name" value="Sig_transdc_resp-reg_receiver"/>
</dbReference>
<name>A0A0W0ZBD5_LEGSP</name>
<dbReference type="Pfam" id="PF00072">
    <property type="entry name" value="Response_reg"/>
    <property type="match status" value="1"/>
</dbReference>
<keyword evidence="1" id="KW-0597">Phosphoprotein</keyword>
<sequence length="150" mass="16747">MRVLIVEDNTFNAFCLTRLLQEVHPHVQVTTVGDSISALSAIAQELPSLIIMDGDLGASDGLHCNGPALADLIWQNNPSLPMIAWSDSEGMRHAFARIYKLHKKPFNDMLCWPKIVAQERIRQSLMQLRLLSYQTKPVSTVSKSAEALHL</sequence>
<dbReference type="GO" id="GO:0000160">
    <property type="term" value="P:phosphorelay signal transduction system"/>
    <property type="evidence" value="ECO:0007669"/>
    <property type="project" value="InterPro"/>
</dbReference>
<dbReference type="EMBL" id="LNYX01000001">
    <property type="protein sequence ID" value="KTD66282.1"/>
    <property type="molecule type" value="Genomic_DNA"/>
</dbReference>
<proteinExistence type="predicted"/>
<dbReference type="Gene3D" id="3.40.50.2300">
    <property type="match status" value="1"/>
</dbReference>
<dbReference type="GO" id="GO:0016301">
    <property type="term" value="F:kinase activity"/>
    <property type="evidence" value="ECO:0007669"/>
    <property type="project" value="UniProtKB-KW"/>
</dbReference>
<dbReference type="Proteomes" id="UP000054877">
    <property type="component" value="Unassembled WGS sequence"/>
</dbReference>
<dbReference type="RefSeq" id="WP_058481988.1">
    <property type="nucleotide sequence ID" value="NZ_CAAAII010000002.1"/>
</dbReference>
<evidence type="ECO:0000259" key="2">
    <source>
        <dbReference type="PROSITE" id="PS50110"/>
    </source>
</evidence>
<accession>A0A0W0ZBD5</accession>
<evidence type="ECO:0000313" key="4">
    <source>
        <dbReference type="Proteomes" id="UP000054877"/>
    </source>
</evidence>
<dbReference type="InterPro" id="IPR011006">
    <property type="entry name" value="CheY-like_superfamily"/>
</dbReference>
<evidence type="ECO:0000256" key="1">
    <source>
        <dbReference type="PROSITE-ProRule" id="PRU00169"/>
    </source>
</evidence>